<dbReference type="OrthoDB" id="9811073at2"/>
<dbReference type="EMBL" id="PPSL01000002">
    <property type="protein sequence ID" value="PQJ11484.1"/>
    <property type="molecule type" value="Genomic_DNA"/>
</dbReference>
<proteinExistence type="predicted"/>
<gene>
    <name evidence="1" type="ORF">CJD36_006690</name>
</gene>
<dbReference type="Proteomes" id="UP000239872">
    <property type="component" value="Unassembled WGS sequence"/>
</dbReference>
<dbReference type="Pfam" id="PF13177">
    <property type="entry name" value="DNA_pol3_delta2"/>
    <property type="match status" value="1"/>
</dbReference>
<dbReference type="PANTHER" id="PTHR11669">
    <property type="entry name" value="REPLICATION FACTOR C / DNA POLYMERASE III GAMMA-TAU SUBUNIT"/>
    <property type="match status" value="1"/>
</dbReference>
<dbReference type="InterPro" id="IPR027417">
    <property type="entry name" value="P-loop_NTPase"/>
</dbReference>
<dbReference type="GO" id="GO:0006261">
    <property type="term" value="P:DNA-templated DNA replication"/>
    <property type="evidence" value="ECO:0007669"/>
    <property type="project" value="TreeGrafter"/>
</dbReference>
<organism evidence="1 2">
    <name type="scientific">Flavipsychrobacter stenotrophus</name>
    <dbReference type="NCBI Taxonomy" id="2077091"/>
    <lineage>
        <taxon>Bacteria</taxon>
        <taxon>Pseudomonadati</taxon>
        <taxon>Bacteroidota</taxon>
        <taxon>Chitinophagia</taxon>
        <taxon>Chitinophagales</taxon>
        <taxon>Chitinophagaceae</taxon>
        <taxon>Flavipsychrobacter</taxon>
    </lineage>
</organism>
<evidence type="ECO:0008006" key="3">
    <source>
        <dbReference type="Google" id="ProtNLM"/>
    </source>
</evidence>
<dbReference type="AlphaFoldDB" id="A0A2S7SXM1"/>
<sequence length="379" mass="42918">MLFKDVVGQQPAKEGLTKMWHNNVFPHALLLVGNEGTGGLPMGLALAQFIFCTEKTENDSCGHCVNCRKVSRLEHADVHMTFPTIPPKPGNKGMSKLYIQEFREFIQQTPYGTTYEWLQHINAENKQGNIVAEECREIIDTLNLKSYEGGRKVQIIWRPEYLRKEGNILLKLIEEPPHDTTIIFIAEDLEDILPTILSRTQSVKLAPLHPKDIAEALTYRAVTDPTRAAQIAHIAMGSYTEALRLSNHTDNDLFPGVKDLFNSIFTNNGIALTKFADEWSKAGREQQKNFLHYIIQLLEQAIRARYTPDMPLSLPEAEAQFVRKLAATKTTFDAFDKMIGTITDTMFYIERNAHSKTQLLAMALRMQYMVTNKPLPAGV</sequence>
<protein>
    <recommendedName>
        <fullName evidence="3">DNA polymerase III subunit delta</fullName>
    </recommendedName>
</protein>
<evidence type="ECO:0000313" key="2">
    <source>
        <dbReference type="Proteomes" id="UP000239872"/>
    </source>
</evidence>
<keyword evidence="2" id="KW-1185">Reference proteome</keyword>
<accession>A0A2S7SXM1</accession>
<name>A0A2S7SXM1_9BACT</name>
<reference evidence="1 2" key="1">
    <citation type="submission" date="2018-01" db="EMBL/GenBank/DDBJ databases">
        <title>A novel member of the phylum Bacteroidetes isolated from glacier ice.</title>
        <authorList>
            <person name="Liu Q."/>
            <person name="Xin Y.-H."/>
        </authorList>
    </citation>
    <scope>NUCLEOTIDE SEQUENCE [LARGE SCALE GENOMIC DNA]</scope>
    <source>
        <strain evidence="1 2">RB1R16</strain>
    </source>
</reference>
<dbReference type="PANTHER" id="PTHR11669:SF8">
    <property type="entry name" value="DNA POLYMERASE III SUBUNIT DELTA"/>
    <property type="match status" value="1"/>
</dbReference>
<comment type="caution">
    <text evidence="1">The sequence shown here is derived from an EMBL/GenBank/DDBJ whole genome shotgun (WGS) entry which is preliminary data.</text>
</comment>
<dbReference type="SUPFAM" id="SSF52540">
    <property type="entry name" value="P-loop containing nucleoside triphosphate hydrolases"/>
    <property type="match status" value="1"/>
</dbReference>
<evidence type="ECO:0000313" key="1">
    <source>
        <dbReference type="EMBL" id="PQJ11484.1"/>
    </source>
</evidence>
<dbReference type="InterPro" id="IPR050238">
    <property type="entry name" value="DNA_Rep/Repair_Clamp_Loader"/>
</dbReference>
<dbReference type="RefSeq" id="WP_105038364.1">
    <property type="nucleotide sequence ID" value="NZ_PPSL01000002.1"/>
</dbReference>
<dbReference type="Gene3D" id="3.40.50.300">
    <property type="entry name" value="P-loop containing nucleotide triphosphate hydrolases"/>
    <property type="match status" value="1"/>
</dbReference>